<dbReference type="EMBL" id="LN833183">
    <property type="protein sequence ID" value="CRF31250.1"/>
    <property type="molecule type" value="Genomic_DNA"/>
</dbReference>
<dbReference type="InterPro" id="IPR035154">
    <property type="entry name" value="DUF5472"/>
</dbReference>
<gene>
    <name evidence="2" type="primary">E5b</name>
</gene>
<organismHost>
    <name type="scientific">Homo sapiens</name>
    <name type="common">Human</name>
    <dbReference type="NCBI Taxonomy" id="9606"/>
</organismHost>
<keyword evidence="1" id="KW-0472">Membrane</keyword>
<reference evidence="2" key="1">
    <citation type="submission" date="2015-03" db="EMBL/GenBank/DDBJ databases">
        <authorList>
            <person name="Murphy D."/>
        </authorList>
    </citation>
    <scope>NUCLEOTIDE SEQUENCE [LARGE SCALE GENOMIC DNA]</scope>
    <source>
        <strain evidence="2">23</strain>
    </source>
</reference>
<protein>
    <submittedName>
        <fullName evidence="2">E5b protein</fullName>
    </submittedName>
</protein>
<evidence type="ECO:0000256" key="1">
    <source>
        <dbReference type="SAM" id="Phobius"/>
    </source>
</evidence>
<name>A0A0X8XLT9_HPV11</name>
<feature type="transmembrane region" description="Helical" evidence="1">
    <location>
        <begin position="15"/>
        <end position="35"/>
    </location>
</feature>
<reference evidence="2" key="2">
    <citation type="submission" date="2016-01" db="EMBL/GenBank/DDBJ databases">
        <title>Global genomic diversity of HPV11.</title>
        <authorList>
            <person name="Jelen M.M."/>
        </authorList>
    </citation>
    <scope>NUCLEOTIDE SEQUENCE [LARGE SCALE GENOMIC DNA]</scope>
    <source>
        <strain evidence="2">23</strain>
    </source>
</reference>
<evidence type="ECO:0000313" key="2">
    <source>
        <dbReference type="EMBL" id="CRF31250.1"/>
    </source>
</evidence>
<organism evidence="2">
    <name type="scientific">Human papillomavirus 11</name>
    <dbReference type="NCBI Taxonomy" id="10580"/>
    <lineage>
        <taxon>Viruses</taxon>
        <taxon>Monodnaviria</taxon>
        <taxon>Shotokuvirae</taxon>
        <taxon>Cossaviricota</taxon>
        <taxon>Papovaviricetes</taxon>
        <taxon>Zurhausenvirales</taxon>
        <taxon>Papillomaviridae</taxon>
        <taxon>Firstpapillomavirinae</taxon>
        <taxon>Alphapapillomavirus</taxon>
        <taxon>Alphapapillomavirus 10</taxon>
    </lineage>
</organism>
<proteinExistence type="predicted"/>
<keyword evidence="1" id="KW-0812">Transmembrane</keyword>
<sequence>MVMLTCQLNDGDTWLFLWLFTAFVVAVFGLLLLHYRAVHGTENTKCAKCKSNRNTNVDYVYMLHGDNGDYVYMN</sequence>
<keyword evidence="1" id="KW-1133">Transmembrane helix</keyword>
<dbReference type="Proteomes" id="UP000171135">
    <property type="component" value="Genome"/>
</dbReference>
<dbReference type="Pfam" id="PF17566">
    <property type="entry name" value="DUF5472"/>
    <property type="match status" value="1"/>
</dbReference>
<accession>A0A0X8XLT9</accession>